<reference evidence="2 3" key="1">
    <citation type="submission" date="2017-01" db="EMBL/GenBank/DDBJ databases">
        <authorList>
            <person name="Mah S.A."/>
            <person name="Swanson W.J."/>
            <person name="Moy G.W."/>
            <person name="Vacquier V.D."/>
        </authorList>
    </citation>
    <scope>NUCLEOTIDE SEQUENCE [LARGE SCALE GENOMIC DNA]</scope>
    <source>
        <strain evidence="2 3">DSM 22694</strain>
    </source>
</reference>
<dbReference type="Gene3D" id="1.20.120.520">
    <property type="entry name" value="nmb1532 protein domain like"/>
    <property type="match status" value="1"/>
</dbReference>
<dbReference type="RefSeq" id="WP_029706571.1">
    <property type="nucleotide sequence ID" value="NZ_CP019239.1"/>
</dbReference>
<evidence type="ECO:0000313" key="2">
    <source>
        <dbReference type="EMBL" id="APW44348.1"/>
    </source>
</evidence>
<proteinExistence type="predicted"/>
<dbReference type="AlphaFoldDB" id="A0A1P8KEH2"/>
<sequence>MKNNTQEHHAVAVAQRTARVDMYTGIHKALRALMADTLVAVGRMDPTDTADLATVTGRVLELLDFCALHIAHENRFVHAAVEARAPGGSEVIDHEHQDHQRHIDDIKSAVAALWSSPDTRGAAPAVLALYRDLALFVAENFQHMHVEETVLNAVLWARYTDAELVEIHNKLVASILPADMMFILRWMVPYMNPAERVAMLSDMQAHAPATAFAAALEVVQPHLTVPEWAKLTRGLGIAPAPGLVQV</sequence>
<dbReference type="InterPro" id="IPR045808">
    <property type="entry name" value="Hr_FBXL5"/>
</dbReference>
<protein>
    <recommendedName>
        <fullName evidence="1">Hemerythrin-like domain-containing protein</fullName>
    </recommendedName>
</protein>
<dbReference type="KEGG" id="rsb:RS694_18690"/>
<dbReference type="eggNOG" id="ENOG502ZARX">
    <property type="taxonomic scope" value="Bacteria"/>
</dbReference>
<evidence type="ECO:0000313" key="3">
    <source>
        <dbReference type="Proteomes" id="UP000186110"/>
    </source>
</evidence>
<dbReference type="Proteomes" id="UP000186110">
    <property type="component" value="Chromosome"/>
</dbReference>
<dbReference type="STRING" id="1484693.RS694_18690"/>
<name>A0A1P8KEH2_9BURK</name>
<dbReference type="Pfam" id="PF01814">
    <property type="entry name" value="Hemerythrin"/>
    <property type="match status" value="1"/>
</dbReference>
<dbReference type="CDD" id="cd12109">
    <property type="entry name" value="Hr_FBXL5"/>
    <property type="match status" value="1"/>
</dbReference>
<feature type="domain" description="Hemerythrin-like" evidence="1">
    <location>
        <begin position="20"/>
        <end position="152"/>
    </location>
</feature>
<evidence type="ECO:0000259" key="1">
    <source>
        <dbReference type="Pfam" id="PF01814"/>
    </source>
</evidence>
<organism evidence="2 3">
    <name type="scientific">Rhodoferax saidenbachensis</name>
    <dbReference type="NCBI Taxonomy" id="1484693"/>
    <lineage>
        <taxon>Bacteria</taxon>
        <taxon>Pseudomonadati</taxon>
        <taxon>Pseudomonadota</taxon>
        <taxon>Betaproteobacteria</taxon>
        <taxon>Burkholderiales</taxon>
        <taxon>Comamonadaceae</taxon>
        <taxon>Rhodoferax</taxon>
    </lineage>
</organism>
<keyword evidence="3" id="KW-1185">Reference proteome</keyword>
<dbReference type="InterPro" id="IPR012312">
    <property type="entry name" value="Hemerythrin-like"/>
</dbReference>
<dbReference type="GO" id="GO:0006879">
    <property type="term" value="P:intracellular iron ion homeostasis"/>
    <property type="evidence" value="ECO:0007669"/>
    <property type="project" value="InterPro"/>
</dbReference>
<gene>
    <name evidence="2" type="ORF">RS694_18690</name>
</gene>
<accession>A0A1P8KEH2</accession>
<dbReference type="EMBL" id="CP019239">
    <property type="protein sequence ID" value="APW44348.1"/>
    <property type="molecule type" value="Genomic_DNA"/>
</dbReference>